<keyword evidence="1" id="KW-0175">Coiled coil</keyword>
<dbReference type="EMBL" id="JAPFFF010000010">
    <property type="protein sequence ID" value="KAK8880516.1"/>
    <property type="molecule type" value="Genomic_DNA"/>
</dbReference>
<dbReference type="InterPro" id="IPR001372">
    <property type="entry name" value="Dynein_light_chain_typ-1/2"/>
</dbReference>
<dbReference type="Gene3D" id="3.30.740.10">
    <property type="entry name" value="Protein Inhibitor Of Neuronal Nitric Oxide Synthase"/>
    <property type="match status" value="1"/>
</dbReference>
<dbReference type="Proteomes" id="UP001470230">
    <property type="component" value="Unassembled WGS sequence"/>
</dbReference>
<organism evidence="2 3">
    <name type="scientific">Tritrichomonas musculus</name>
    <dbReference type="NCBI Taxonomy" id="1915356"/>
    <lineage>
        <taxon>Eukaryota</taxon>
        <taxon>Metamonada</taxon>
        <taxon>Parabasalia</taxon>
        <taxon>Tritrichomonadida</taxon>
        <taxon>Tritrichomonadidae</taxon>
        <taxon>Tritrichomonas</taxon>
    </lineage>
</organism>
<dbReference type="InterPro" id="IPR037177">
    <property type="entry name" value="DLC_sf"/>
</dbReference>
<proteinExistence type="predicted"/>
<sequence length="154" mass="17825">MTDSLDNTSYDKEISEALNSINDNMQKLRNELKQMDDFQKQEIKQIKDLYKIKCDKFYERSVYLANKGSYGSSEIVMSAGKEKDDYALECAKYAMENMTSNMSRAKHIKSQFEAKYGGVWNCSILLNAKYAYSVQKSNYISFEIGEFLVILFQS</sequence>
<evidence type="ECO:0000313" key="3">
    <source>
        <dbReference type="Proteomes" id="UP001470230"/>
    </source>
</evidence>
<evidence type="ECO:0000313" key="2">
    <source>
        <dbReference type="EMBL" id="KAK8880516.1"/>
    </source>
</evidence>
<protein>
    <submittedName>
        <fullName evidence="2">E3 ubiquitin-protein ligase trim38</fullName>
    </submittedName>
</protein>
<gene>
    <name evidence="2" type="ORF">M9Y10_003194</name>
</gene>
<comment type="caution">
    <text evidence="2">The sequence shown here is derived from an EMBL/GenBank/DDBJ whole genome shotgun (WGS) entry which is preliminary data.</text>
</comment>
<dbReference type="Pfam" id="PF01221">
    <property type="entry name" value="Dynein_light"/>
    <property type="match status" value="1"/>
</dbReference>
<feature type="coiled-coil region" evidence="1">
    <location>
        <begin position="11"/>
        <end position="41"/>
    </location>
</feature>
<evidence type="ECO:0000256" key="1">
    <source>
        <dbReference type="SAM" id="Coils"/>
    </source>
</evidence>
<dbReference type="SUPFAM" id="SSF54648">
    <property type="entry name" value="DLC"/>
    <property type="match status" value="1"/>
</dbReference>
<accession>A0ABR2JP35</accession>
<dbReference type="SMART" id="SM01375">
    <property type="entry name" value="Dynein_light"/>
    <property type="match status" value="1"/>
</dbReference>
<dbReference type="CDD" id="cd21450">
    <property type="entry name" value="DLC-like_DYNLL1-like"/>
    <property type="match status" value="1"/>
</dbReference>
<keyword evidence="3" id="KW-1185">Reference proteome</keyword>
<reference evidence="2 3" key="1">
    <citation type="submission" date="2024-04" db="EMBL/GenBank/DDBJ databases">
        <title>Tritrichomonas musculus Genome.</title>
        <authorList>
            <person name="Alves-Ferreira E."/>
            <person name="Grigg M."/>
            <person name="Lorenzi H."/>
            <person name="Galac M."/>
        </authorList>
    </citation>
    <scope>NUCLEOTIDE SEQUENCE [LARGE SCALE GENOMIC DNA]</scope>
    <source>
        <strain evidence="2 3">EAF2021</strain>
    </source>
</reference>
<name>A0ABR2JP35_9EUKA</name>